<dbReference type="STRING" id="445961.IW15_21625"/>
<dbReference type="OrthoDB" id="8246627at2"/>
<dbReference type="GO" id="GO:0005886">
    <property type="term" value="C:plasma membrane"/>
    <property type="evidence" value="ECO:0007669"/>
    <property type="project" value="InterPro"/>
</dbReference>
<proteinExistence type="predicted"/>
<keyword evidence="2" id="KW-0812">Transmembrane</keyword>
<organism evidence="7 8">
    <name type="scientific">Chryseobacterium soli</name>
    <dbReference type="NCBI Taxonomy" id="445961"/>
    <lineage>
        <taxon>Bacteria</taxon>
        <taxon>Pseudomonadati</taxon>
        <taxon>Bacteroidota</taxon>
        <taxon>Flavobacteriia</taxon>
        <taxon>Flavobacteriales</taxon>
        <taxon>Weeksellaceae</taxon>
        <taxon>Chryseobacterium group</taxon>
        <taxon>Chryseobacterium</taxon>
    </lineage>
</organism>
<dbReference type="RefSeq" id="WP_034715288.1">
    <property type="nucleotide sequence ID" value="NZ_JPRH01000013.1"/>
</dbReference>
<evidence type="ECO:0000256" key="4">
    <source>
        <dbReference type="ARBA" id="ARBA00023136"/>
    </source>
</evidence>
<dbReference type="AlphaFoldDB" id="A0A086A0C5"/>
<evidence type="ECO:0000313" key="7">
    <source>
        <dbReference type="EMBL" id="KFF10139.1"/>
    </source>
</evidence>
<dbReference type="Proteomes" id="UP000028705">
    <property type="component" value="Unassembled WGS sequence"/>
</dbReference>
<dbReference type="Pfam" id="PF14921">
    <property type="entry name" value="APCDDC"/>
    <property type="match status" value="1"/>
</dbReference>
<dbReference type="GO" id="GO:0017147">
    <property type="term" value="F:Wnt-protein binding"/>
    <property type="evidence" value="ECO:0007669"/>
    <property type="project" value="InterPro"/>
</dbReference>
<protein>
    <recommendedName>
        <fullName evidence="6">APCDD1 domain-containing protein</fullName>
    </recommendedName>
</protein>
<keyword evidence="4" id="KW-0472">Membrane</keyword>
<dbReference type="PANTHER" id="PTHR31021:SF1">
    <property type="entry name" value="CHROMOSOME UNDETERMINED SCAFFOLD_56, WHOLE GENOME SHOTGUN SEQUENCE"/>
    <property type="match status" value="1"/>
</dbReference>
<keyword evidence="8" id="KW-1185">Reference proteome</keyword>
<gene>
    <name evidence="7" type="ORF">IW15_21625</name>
</gene>
<comment type="caution">
    <text evidence="7">The sequence shown here is derived from an EMBL/GenBank/DDBJ whole genome shotgun (WGS) entry which is preliminary data.</text>
</comment>
<evidence type="ECO:0000256" key="5">
    <source>
        <dbReference type="ARBA" id="ARBA00023180"/>
    </source>
</evidence>
<evidence type="ECO:0000256" key="3">
    <source>
        <dbReference type="ARBA" id="ARBA00022729"/>
    </source>
</evidence>
<reference evidence="7 8" key="1">
    <citation type="submission" date="2014-07" db="EMBL/GenBank/DDBJ databases">
        <title>Genome of Chryseobacterium soli DSM 19298.</title>
        <authorList>
            <person name="Stropko S.J."/>
            <person name="Pipes S.E."/>
            <person name="Newman J."/>
        </authorList>
    </citation>
    <scope>NUCLEOTIDE SEQUENCE [LARGE SCALE GENOMIC DNA]</scope>
    <source>
        <strain evidence="7 8">DSM 19298</strain>
    </source>
</reference>
<dbReference type="EMBL" id="JPRH01000013">
    <property type="protein sequence ID" value="KFF10139.1"/>
    <property type="molecule type" value="Genomic_DNA"/>
</dbReference>
<dbReference type="PANTHER" id="PTHR31021">
    <property type="entry name" value="ADENOMATOSIS POLYPOSIS COLI DOWN-REGULATED 1"/>
    <property type="match status" value="1"/>
</dbReference>
<feature type="domain" description="APCDD1" evidence="6">
    <location>
        <begin position="17"/>
        <end position="113"/>
    </location>
</feature>
<evidence type="ECO:0000313" key="8">
    <source>
        <dbReference type="Proteomes" id="UP000028705"/>
    </source>
</evidence>
<keyword evidence="5" id="KW-0325">Glycoprotein</keyword>
<name>A0A086A0C5_9FLAO</name>
<sequence>MDKKGLFSEEIKKEALGEWKSIAVEVRPSAFKNPDGSLKPFYLTREFTFLQDDGFQLEIINYADALGQIPLVKMLIKGSTEWEGDHPIAAGAQKVNFTADKAYEVTPLNEAFTGILNTLAKENFKTWETGHAQDFFKKTFVPFGLKEGDVFKEYDLIYLYNDMMFWGARNIDGRGFDTEENRPVNLQIPMVKK</sequence>
<evidence type="ECO:0000259" key="6">
    <source>
        <dbReference type="Pfam" id="PF14921"/>
    </source>
</evidence>
<dbReference type="InterPro" id="IPR042425">
    <property type="entry name" value="APCDD1"/>
</dbReference>
<keyword evidence="3" id="KW-0732">Signal</keyword>
<dbReference type="InterPro" id="IPR029405">
    <property type="entry name" value="APCDD1_dom"/>
</dbReference>
<comment type="subcellular location">
    <subcellularLocation>
        <location evidence="1">Membrane</location>
        <topology evidence="1">Single-pass membrane protein</topology>
    </subcellularLocation>
</comment>
<accession>A0A086A0C5</accession>
<evidence type="ECO:0000256" key="2">
    <source>
        <dbReference type="ARBA" id="ARBA00022692"/>
    </source>
</evidence>
<dbReference type="GO" id="GO:0030178">
    <property type="term" value="P:negative regulation of Wnt signaling pathway"/>
    <property type="evidence" value="ECO:0007669"/>
    <property type="project" value="InterPro"/>
</dbReference>
<evidence type="ECO:0000256" key="1">
    <source>
        <dbReference type="ARBA" id="ARBA00004167"/>
    </source>
</evidence>
<dbReference type="eggNOG" id="ENOG50302I2">
    <property type="taxonomic scope" value="Bacteria"/>
</dbReference>